<dbReference type="Gene3D" id="3.40.50.150">
    <property type="entry name" value="Vaccinia Virus protein VP39"/>
    <property type="match status" value="1"/>
</dbReference>
<organism evidence="1">
    <name type="scientific">marine sediment metagenome</name>
    <dbReference type="NCBI Taxonomy" id="412755"/>
    <lineage>
        <taxon>unclassified sequences</taxon>
        <taxon>metagenomes</taxon>
        <taxon>ecological metagenomes</taxon>
    </lineage>
</organism>
<comment type="caution">
    <text evidence="1">The sequence shown here is derived from an EMBL/GenBank/DDBJ whole genome shotgun (WGS) entry which is preliminary data.</text>
</comment>
<dbReference type="PIRSF" id="PIRSF031679">
    <property type="entry name" value="Mtase_Alr7345_prd"/>
    <property type="match status" value="1"/>
</dbReference>
<dbReference type="SUPFAM" id="SSF53335">
    <property type="entry name" value="S-adenosyl-L-methionine-dependent methyltransferases"/>
    <property type="match status" value="1"/>
</dbReference>
<proteinExistence type="predicted"/>
<dbReference type="AlphaFoldDB" id="A0A0F9W5B2"/>
<protein>
    <recommendedName>
        <fullName evidence="2">Methyltransferase type 11 domain-containing protein</fullName>
    </recommendedName>
</protein>
<evidence type="ECO:0000313" key="1">
    <source>
        <dbReference type="EMBL" id="KKO11520.1"/>
    </source>
</evidence>
<dbReference type="EMBL" id="LAZR01000002">
    <property type="protein sequence ID" value="KKO11520.1"/>
    <property type="molecule type" value="Genomic_DNA"/>
</dbReference>
<accession>A0A0F9W5B2</accession>
<reference evidence="1" key="1">
    <citation type="journal article" date="2015" name="Nature">
        <title>Complex archaea that bridge the gap between prokaryotes and eukaryotes.</title>
        <authorList>
            <person name="Spang A."/>
            <person name="Saw J.H."/>
            <person name="Jorgensen S.L."/>
            <person name="Zaremba-Niedzwiedzka K."/>
            <person name="Martijn J."/>
            <person name="Lind A.E."/>
            <person name="van Eijk R."/>
            <person name="Schleper C."/>
            <person name="Guy L."/>
            <person name="Ettema T.J."/>
        </authorList>
    </citation>
    <scope>NUCLEOTIDE SEQUENCE</scope>
</reference>
<evidence type="ECO:0008006" key="2">
    <source>
        <dbReference type="Google" id="ProtNLM"/>
    </source>
</evidence>
<sequence length="258" mass="28784">MIKHFSGKTGTAFLASLAMSLVVTAPSAWAQAADFDSTRNKLEMAMQGATRTPAETARDEIERQPVATLEFFGFREDMRVLELVPGAGWYTKILAPTLRGSGKLYVAIGTDTVAERVLNQPGFDEVEVLNLPEGMTLRELEPFNFEVEDLDMVLTFRNLHNMNAESRMHLNDAIFDSLRPGGLYGVIDHTRRHLEPGNRENGRRLDPVLVIKETQAAGFELVDFSDLHASVADDLTLEVGNEMVTGRTDRFTLLFRKP</sequence>
<name>A0A0F9W5B2_9ZZZZ</name>
<dbReference type="InterPro" id="IPR029063">
    <property type="entry name" value="SAM-dependent_MTases_sf"/>
</dbReference>
<dbReference type="InterPro" id="IPR016980">
    <property type="entry name" value="S-AdoMet-dep_MeTrfase_Alr7345"/>
</dbReference>
<gene>
    <name evidence="1" type="ORF">LCGC14_0010130</name>
</gene>